<protein>
    <submittedName>
        <fullName evidence="2">Uncharacterized protein</fullName>
    </submittedName>
</protein>
<feature type="non-terminal residue" evidence="2">
    <location>
        <position position="1"/>
    </location>
</feature>
<proteinExistence type="predicted"/>
<evidence type="ECO:0000313" key="2">
    <source>
        <dbReference type="EMBL" id="KKR73625.1"/>
    </source>
</evidence>
<feature type="region of interest" description="Disordered" evidence="1">
    <location>
        <begin position="48"/>
        <end position="82"/>
    </location>
</feature>
<gene>
    <name evidence="2" type="ORF">UU16_C0017G0001</name>
</gene>
<evidence type="ECO:0000256" key="1">
    <source>
        <dbReference type="SAM" id="MobiDB-lite"/>
    </source>
</evidence>
<organism evidence="2 3">
    <name type="scientific">Candidatus Woesebacteria bacterium GW2011_GWA2_40_7</name>
    <dbReference type="NCBI Taxonomy" id="1618562"/>
    <lineage>
        <taxon>Bacteria</taxon>
        <taxon>Candidatus Woeseibacteriota</taxon>
    </lineage>
</organism>
<accession>A0A0G0VP16</accession>
<sequence>LSKPCHHCGKLMDLPWNVCPFCATPELGLRTENLFISENLEDKMAGVELRTEPETKPETEPETVTLPAQQDVIEQDNHSYEP</sequence>
<comment type="caution">
    <text evidence="2">The sequence shown here is derived from an EMBL/GenBank/DDBJ whole genome shotgun (WGS) entry which is preliminary data.</text>
</comment>
<reference evidence="2 3" key="1">
    <citation type="journal article" date="2015" name="Nature">
        <title>rRNA introns, odd ribosomes, and small enigmatic genomes across a large radiation of phyla.</title>
        <authorList>
            <person name="Brown C.T."/>
            <person name="Hug L.A."/>
            <person name="Thomas B.C."/>
            <person name="Sharon I."/>
            <person name="Castelle C.J."/>
            <person name="Singh A."/>
            <person name="Wilkins M.J."/>
            <person name="Williams K.H."/>
            <person name="Banfield J.F."/>
        </authorList>
    </citation>
    <scope>NUCLEOTIDE SEQUENCE [LARGE SCALE GENOMIC DNA]</scope>
</reference>
<dbReference type="AlphaFoldDB" id="A0A0G0VP16"/>
<name>A0A0G0VP16_9BACT</name>
<dbReference type="Proteomes" id="UP000034013">
    <property type="component" value="Unassembled WGS sequence"/>
</dbReference>
<feature type="compositionally biased region" description="Basic and acidic residues" evidence="1">
    <location>
        <begin position="48"/>
        <end position="59"/>
    </location>
</feature>
<evidence type="ECO:0000313" key="3">
    <source>
        <dbReference type="Proteomes" id="UP000034013"/>
    </source>
</evidence>
<dbReference type="EMBL" id="LBZO01000017">
    <property type="protein sequence ID" value="KKR73625.1"/>
    <property type="molecule type" value="Genomic_DNA"/>
</dbReference>